<evidence type="ECO:0000256" key="9">
    <source>
        <dbReference type="ARBA" id="ARBA00038276"/>
    </source>
</evidence>
<comment type="similarity">
    <text evidence="9">Belongs to the MntA antitoxin family.</text>
</comment>
<evidence type="ECO:0000256" key="5">
    <source>
        <dbReference type="ARBA" id="ARBA00022723"/>
    </source>
</evidence>
<comment type="cofactor">
    <cofactor evidence="1">
        <name>Mg(2+)</name>
        <dbReference type="ChEBI" id="CHEBI:18420"/>
    </cofactor>
</comment>
<dbReference type="PANTHER" id="PTHR33571:SF12">
    <property type="entry name" value="BSL3053 PROTEIN"/>
    <property type="match status" value="1"/>
</dbReference>
<dbReference type="GO" id="GO:0016779">
    <property type="term" value="F:nucleotidyltransferase activity"/>
    <property type="evidence" value="ECO:0007669"/>
    <property type="project" value="UniProtKB-KW"/>
</dbReference>
<dbReference type="SUPFAM" id="SSF81301">
    <property type="entry name" value="Nucleotidyltransferase"/>
    <property type="match status" value="1"/>
</dbReference>
<gene>
    <name evidence="11" type="ORF">QJ522_16860</name>
</gene>
<dbReference type="GO" id="GO:0005524">
    <property type="term" value="F:ATP binding"/>
    <property type="evidence" value="ECO:0007669"/>
    <property type="project" value="UniProtKB-KW"/>
</dbReference>
<evidence type="ECO:0000256" key="3">
    <source>
        <dbReference type="ARBA" id="ARBA00022679"/>
    </source>
</evidence>
<protein>
    <submittedName>
        <fullName evidence="11">Nucleotidyltransferase family protein</fullName>
    </submittedName>
</protein>
<keyword evidence="2" id="KW-1277">Toxin-antitoxin system</keyword>
<reference evidence="11" key="1">
    <citation type="submission" date="2023-05" db="EMBL/GenBank/DDBJ databases">
        <title>Anaerotaeda fermentans gen. nov., sp. nov., a novel anaerobic planctomycete of the new family within the order Sedimentisphaerales isolated from Taman Peninsula, Russia.</title>
        <authorList>
            <person name="Khomyakova M.A."/>
            <person name="Merkel A.Y."/>
            <person name="Slobodkin A.I."/>
        </authorList>
    </citation>
    <scope>NUCLEOTIDE SEQUENCE</scope>
    <source>
        <strain evidence="11">M17dextr</strain>
    </source>
</reference>
<evidence type="ECO:0000256" key="4">
    <source>
        <dbReference type="ARBA" id="ARBA00022695"/>
    </source>
</evidence>
<dbReference type="GO" id="GO:0046872">
    <property type="term" value="F:metal ion binding"/>
    <property type="evidence" value="ECO:0007669"/>
    <property type="project" value="UniProtKB-KW"/>
</dbReference>
<dbReference type="InterPro" id="IPR052038">
    <property type="entry name" value="Type-VII_TA_antitoxin"/>
</dbReference>
<dbReference type="RefSeq" id="WP_349246143.1">
    <property type="nucleotide sequence ID" value="NZ_JASCXX010000024.1"/>
</dbReference>
<evidence type="ECO:0000256" key="8">
    <source>
        <dbReference type="ARBA" id="ARBA00022842"/>
    </source>
</evidence>
<sequence>MTAMDLGVSQEQIERFCNRWKISRLAVFGSAVGGNLRPDSDIDLLVAFAPDADWSMFDHFAMENELCRLFGREVDLVSARALEENPNPTYRREIIGSARQIYAA</sequence>
<organism evidence="11 12">
    <name type="scientific">Anaerobaca lacustris</name>
    <dbReference type="NCBI Taxonomy" id="3044600"/>
    <lineage>
        <taxon>Bacteria</taxon>
        <taxon>Pseudomonadati</taxon>
        <taxon>Planctomycetota</taxon>
        <taxon>Phycisphaerae</taxon>
        <taxon>Sedimentisphaerales</taxon>
        <taxon>Anaerobacaceae</taxon>
        <taxon>Anaerobaca</taxon>
    </lineage>
</organism>
<dbReference type="InterPro" id="IPR002934">
    <property type="entry name" value="Polymerase_NTP_transf_dom"/>
</dbReference>
<keyword evidence="4" id="KW-0548">Nucleotidyltransferase</keyword>
<dbReference type="Pfam" id="PF01909">
    <property type="entry name" value="NTP_transf_2"/>
    <property type="match status" value="1"/>
</dbReference>
<keyword evidence="6" id="KW-0547">Nucleotide-binding</keyword>
<keyword evidence="3" id="KW-0808">Transferase</keyword>
<evidence type="ECO:0000256" key="7">
    <source>
        <dbReference type="ARBA" id="ARBA00022840"/>
    </source>
</evidence>
<proteinExistence type="inferred from homology"/>
<dbReference type="PANTHER" id="PTHR33571">
    <property type="entry name" value="SSL8005 PROTEIN"/>
    <property type="match status" value="1"/>
</dbReference>
<feature type="domain" description="Polymerase nucleotidyl transferase" evidence="10">
    <location>
        <begin position="11"/>
        <end position="99"/>
    </location>
</feature>
<evidence type="ECO:0000256" key="1">
    <source>
        <dbReference type="ARBA" id="ARBA00001946"/>
    </source>
</evidence>
<keyword evidence="12" id="KW-1185">Reference proteome</keyword>
<evidence type="ECO:0000256" key="2">
    <source>
        <dbReference type="ARBA" id="ARBA00022649"/>
    </source>
</evidence>
<evidence type="ECO:0000259" key="10">
    <source>
        <dbReference type="Pfam" id="PF01909"/>
    </source>
</evidence>
<dbReference type="AlphaFoldDB" id="A0AAW6U2C8"/>
<name>A0AAW6U2C8_9BACT</name>
<dbReference type="Gene3D" id="3.30.460.10">
    <property type="entry name" value="Beta Polymerase, domain 2"/>
    <property type="match status" value="1"/>
</dbReference>
<dbReference type="Proteomes" id="UP001431776">
    <property type="component" value="Unassembled WGS sequence"/>
</dbReference>
<evidence type="ECO:0000313" key="12">
    <source>
        <dbReference type="Proteomes" id="UP001431776"/>
    </source>
</evidence>
<keyword evidence="7" id="KW-0067">ATP-binding</keyword>
<dbReference type="EMBL" id="JASCXX010000024">
    <property type="protein sequence ID" value="MDI6450732.1"/>
    <property type="molecule type" value="Genomic_DNA"/>
</dbReference>
<accession>A0AAW6U2C8</accession>
<evidence type="ECO:0000256" key="6">
    <source>
        <dbReference type="ARBA" id="ARBA00022741"/>
    </source>
</evidence>
<comment type="caution">
    <text evidence="11">The sequence shown here is derived from an EMBL/GenBank/DDBJ whole genome shotgun (WGS) entry which is preliminary data.</text>
</comment>
<dbReference type="CDD" id="cd05403">
    <property type="entry name" value="NT_KNTase_like"/>
    <property type="match status" value="1"/>
</dbReference>
<evidence type="ECO:0000313" key="11">
    <source>
        <dbReference type="EMBL" id="MDI6450732.1"/>
    </source>
</evidence>
<keyword evidence="5" id="KW-0479">Metal-binding</keyword>
<dbReference type="InterPro" id="IPR043519">
    <property type="entry name" value="NT_sf"/>
</dbReference>
<keyword evidence="8" id="KW-0460">Magnesium</keyword>